<proteinExistence type="predicted"/>
<keyword evidence="2" id="KW-1185">Reference proteome</keyword>
<organism evidence="1 2">
    <name type="scientific">Acaryochloris marina (strain MBIC 11017)</name>
    <dbReference type="NCBI Taxonomy" id="329726"/>
    <lineage>
        <taxon>Bacteria</taxon>
        <taxon>Bacillati</taxon>
        <taxon>Cyanobacteriota</taxon>
        <taxon>Cyanophyceae</taxon>
        <taxon>Acaryochloridales</taxon>
        <taxon>Acaryochloridaceae</taxon>
        <taxon>Acaryochloris</taxon>
    </lineage>
</organism>
<gene>
    <name evidence="1" type="ordered locus">AM1_6389</name>
</gene>
<dbReference type="Proteomes" id="UP000000268">
    <property type="component" value="Chromosome"/>
</dbReference>
<evidence type="ECO:0000313" key="2">
    <source>
        <dbReference type="Proteomes" id="UP000000268"/>
    </source>
</evidence>
<dbReference type="KEGG" id="amr:AM1_6389"/>
<sequence length="46" mass="5242">MNQKAINIVFLALKPLKHRIMTFSADLDCIIRATAILSHDYITLNN</sequence>
<dbReference type="HOGENOM" id="CLU_3178839_0_0_3"/>
<name>B0C8Q7_ACAM1</name>
<reference evidence="1 2" key="1">
    <citation type="journal article" date="2008" name="Proc. Natl. Acad. Sci. U.S.A.">
        <title>Niche adaptation and genome expansion in the chlorophyll d-producing cyanobacterium Acaryochloris marina.</title>
        <authorList>
            <person name="Swingley W.D."/>
            <person name="Chen M."/>
            <person name="Cheung P.C."/>
            <person name="Conrad A.L."/>
            <person name="Dejesa L.C."/>
            <person name="Hao J."/>
            <person name="Honchak B.M."/>
            <person name="Karbach L.E."/>
            <person name="Kurdoglu A."/>
            <person name="Lahiri S."/>
            <person name="Mastrian S.D."/>
            <person name="Miyashita H."/>
            <person name="Page L."/>
            <person name="Ramakrishna P."/>
            <person name="Satoh S."/>
            <person name="Sattley W.M."/>
            <person name="Shimada Y."/>
            <person name="Taylor H.L."/>
            <person name="Tomo T."/>
            <person name="Tsuchiya T."/>
            <person name="Wang Z.T."/>
            <person name="Raymond J."/>
            <person name="Mimuro M."/>
            <person name="Blankenship R.E."/>
            <person name="Touchman J.W."/>
        </authorList>
    </citation>
    <scope>NUCLEOTIDE SEQUENCE [LARGE SCALE GENOMIC DNA]</scope>
    <source>
        <strain evidence="2">MBIC 11017</strain>
    </source>
</reference>
<dbReference type="AlphaFoldDB" id="B0C8Q7"/>
<protein>
    <submittedName>
        <fullName evidence="1">Uncharacterized protein</fullName>
    </submittedName>
</protein>
<dbReference type="EMBL" id="CP000828">
    <property type="protein sequence ID" value="ABW31319.1"/>
    <property type="molecule type" value="Genomic_DNA"/>
</dbReference>
<accession>B0C8Q7</accession>
<evidence type="ECO:0000313" key="1">
    <source>
        <dbReference type="EMBL" id="ABW31319.1"/>
    </source>
</evidence>